<dbReference type="InterPro" id="IPR036259">
    <property type="entry name" value="MFS_trans_sf"/>
</dbReference>
<comment type="subcellular location">
    <subcellularLocation>
        <location evidence="1">Cell membrane</location>
        <topology evidence="1">Multi-pass membrane protein</topology>
    </subcellularLocation>
</comment>
<dbReference type="EMBL" id="CP029210">
    <property type="protein sequence ID" value="AWI53638.1"/>
    <property type="molecule type" value="Genomic_DNA"/>
</dbReference>
<evidence type="ECO:0000313" key="9">
    <source>
        <dbReference type="Proteomes" id="UP000244892"/>
    </source>
</evidence>
<dbReference type="PANTHER" id="PTHR43124">
    <property type="entry name" value="PURINE EFFLUX PUMP PBUE"/>
    <property type="match status" value="1"/>
</dbReference>
<accession>A0A2U8FS50</accession>
<dbReference type="KEGG" id="aon:DEH84_09480"/>
<dbReference type="AlphaFoldDB" id="A0A2U8FS50"/>
<feature type="transmembrane region" description="Helical" evidence="6">
    <location>
        <begin position="95"/>
        <end position="116"/>
    </location>
</feature>
<feature type="domain" description="Major facilitator superfamily (MFS) profile" evidence="7">
    <location>
        <begin position="4"/>
        <end position="378"/>
    </location>
</feature>
<dbReference type="RefSeq" id="WP_109036638.1">
    <property type="nucleotide sequence ID" value="NZ_CP029210.1"/>
</dbReference>
<dbReference type="InterPro" id="IPR050189">
    <property type="entry name" value="MFS_Efflux_Transporters"/>
</dbReference>
<dbReference type="GO" id="GO:0022857">
    <property type="term" value="F:transmembrane transporter activity"/>
    <property type="evidence" value="ECO:0007669"/>
    <property type="project" value="InterPro"/>
</dbReference>
<feature type="transmembrane region" description="Helical" evidence="6">
    <location>
        <begin position="128"/>
        <end position="148"/>
    </location>
</feature>
<feature type="transmembrane region" description="Helical" evidence="6">
    <location>
        <begin position="38"/>
        <end position="63"/>
    </location>
</feature>
<dbReference type="InterPro" id="IPR011701">
    <property type="entry name" value="MFS"/>
</dbReference>
<gene>
    <name evidence="8" type="ORF">DEH84_09480</name>
</gene>
<dbReference type="GO" id="GO:0005886">
    <property type="term" value="C:plasma membrane"/>
    <property type="evidence" value="ECO:0007669"/>
    <property type="project" value="UniProtKB-SubCell"/>
</dbReference>
<proteinExistence type="predicted"/>
<evidence type="ECO:0000313" key="8">
    <source>
        <dbReference type="EMBL" id="AWI53638.1"/>
    </source>
</evidence>
<feature type="transmembrane region" description="Helical" evidence="6">
    <location>
        <begin position="237"/>
        <end position="255"/>
    </location>
</feature>
<reference evidence="8 9" key="1">
    <citation type="submission" date="2018-05" db="EMBL/GenBank/DDBJ databases">
        <title>complete genome sequence of Aquabacterium olei NBRC 110486.</title>
        <authorList>
            <person name="Tang B."/>
            <person name="Chang J."/>
            <person name="Zhang L."/>
            <person name="Yang H."/>
        </authorList>
    </citation>
    <scope>NUCLEOTIDE SEQUENCE [LARGE SCALE GENOMIC DNA]</scope>
    <source>
        <strain evidence="8 9">NBRC 110486</strain>
    </source>
</reference>
<dbReference type="CDD" id="cd17324">
    <property type="entry name" value="MFS_NepI_like"/>
    <property type="match status" value="1"/>
</dbReference>
<name>A0A2U8FS50_9BURK</name>
<evidence type="ECO:0000256" key="4">
    <source>
        <dbReference type="ARBA" id="ARBA00022989"/>
    </source>
</evidence>
<evidence type="ECO:0000256" key="5">
    <source>
        <dbReference type="ARBA" id="ARBA00023136"/>
    </source>
</evidence>
<feature type="transmembrane region" description="Helical" evidence="6">
    <location>
        <begin position="70"/>
        <end position="89"/>
    </location>
</feature>
<evidence type="ECO:0000256" key="2">
    <source>
        <dbReference type="ARBA" id="ARBA00022475"/>
    </source>
</evidence>
<organism evidence="8 9">
    <name type="scientific">Aquabacterium olei</name>
    <dbReference type="NCBI Taxonomy" id="1296669"/>
    <lineage>
        <taxon>Bacteria</taxon>
        <taxon>Pseudomonadati</taxon>
        <taxon>Pseudomonadota</taxon>
        <taxon>Betaproteobacteria</taxon>
        <taxon>Burkholderiales</taxon>
        <taxon>Aquabacterium</taxon>
    </lineage>
</organism>
<keyword evidence="9" id="KW-1185">Reference proteome</keyword>
<evidence type="ECO:0000259" key="7">
    <source>
        <dbReference type="PROSITE" id="PS50850"/>
    </source>
</evidence>
<dbReference type="PROSITE" id="PS51257">
    <property type="entry name" value="PROKAR_LIPOPROTEIN"/>
    <property type="match status" value="1"/>
</dbReference>
<dbReference type="PANTHER" id="PTHR43124:SF10">
    <property type="entry name" value="PURINE EFFLUX PUMP PBUE"/>
    <property type="match status" value="1"/>
</dbReference>
<feature type="transmembrane region" description="Helical" evidence="6">
    <location>
        <begin position="195"/>
        <end position="217"/>
    </location>
</feature>
<protein>
    <submittedName>
        <fullName evidence="8">MFS transporter</fullName>
    </submittedName>
</protein>
<keyword evidence="3 6" id="KW-0812">Transmembrane</keyword>
<keyword evidence="2" id="KW-1003">Cell membrane</keyword>
<keyword evidence="4 6" id="KW-1133">Transmembrane helix</keyword>
<dbReference type="SUPFAM" id="SSF103473">
    <property type="entry name" value="MFS general substrate transporter"/>
    <property type="match status" value="1"/>
</dbReference>
<evidence type="ECO:0000256" key="3">
    <source>
        <dbReference type="ARBA" id="ARBA00022692"/>
    </source>
</evidence>
<evidence type="ECO:0000256" key="6">
    <source>
        <dbReference type="SAM" id="Phobius"/>
    </source>
</evidence>
<dbReference type="OrthoDB" id="7029536at2"/>
<dbReference type="Proteomes" id="UP000244892">
    <property type="component" value="Chromosome"/>
</dbReference>
<feature type="transmembrane region" description="Helical" evidence="6">
    <location>
        <begin position="7"/>
        <end position="26"/>
    </location>
</feature>
<feature type="transmembrane region" description="Helical" evidence="6">
    <location>
        <begin position="353"/>
        <end position="373"/>
    </location>
</feature>
<feature type="transmembrane region" description="Helical" evidence="6">
    <location>
        <begin position="154"/>
        <end position="175"/>
    </location>
</feature>
<dbReference type="Pfam" id="PF07690">
    <property type="entry name" value="MFS_1"/>
    <property type="match status" value="1"/>
</dbReference>
<dbReference type="InterPro" id="IPR020846">
    <property type="entry name" value="MFS_dom"/>
</dbReference>
<dbReference type="PROSITE" id="PS50850">
    <property type="entry name" value="MFS"/>
    <property type="match status" value="1"/>
</dbReference>
<evidence type="ECO:0000256" key="1">
    <source>
        <dbReference type="ARBA" id="ARBA00004651"/>
    </source>
</evidence>
<keyword evidence="5 6" id="KW-0472">Membrane</keyword>
<dbReference type="Gene3D" id="1.20.1250.20">
    <property type="entry name" value="MFS general substrate transporter like domains"/>
    <property type="match status" value="1"/>
</dbReference>
<sequence length="393" mass="41346">MAAARWALLAGNFVIGCGVMVVGGTLNDLTHSLNISVAQGGTLIAIASVMMGFGAPLLAAAVAHIDRRKLLALTMLWYALGHAACALAPDYGWLWPIRALTVLSAAVFTPQAAATMGFMSTPAHRGRAITFVFMGWSIASVAGMPMAAWVGERLGWRVAMGLVALGGLLVAWLVWRHVPKGIRPPALSWRSWRKVLSSPLLMAVVAVTACQSAGQFSVLAYMAPYYKHGFGASPEQISAMFAWFGALALAGNLWLNRVIDRTGAARAVTTTLAMMAISLLIWPVATTLPALAVVMLPWALSGFATNSGQQARLGGLSPRLAPALMALNTSAIYLGQAAGATGGGWVITQQGYAALHWLGLAWVSVGLVLSIWAHRAQRSEEARHAQAGLTAEA</sequence>